<accession>A0A1Y0LL62</accession>
<protein>
    <recommendedName>
        <fullName evidence="5">Preprotein translocase subunit SecB</fullName>
    </recommendedName>
</protein>
<name>A0A1Y0LL62_TATCI</name>
<organism evidence="1 4">
    <name type="scientific">Tatumella citrea</name>
    <name type="common">Pantoea citrea</name>
    <dbReference type="NCBI Taxonomy" id="53336"/>
    <lineage>
        <taxon>Bacteria</taxon>
        <taxon>Pseudomonadati</taxon>
        <taxon>Pseudomonadota</taxon>
        <taxon>Gammaproteobacteria</taxon>
        <taxon>Enterobacterales</taxon>
        <taxon>Erwiniaceae</taxon>
        <taxon>Tatumella</taxon>
    </lineage>
</organism>
<dbReference type="Gene3D" id="3.10.420.10">
    <property type="entry name" value="SecB-like"/>
    <property type="match status" value="1"/>
</dbReference>
<keyword evidence="3" id="KW-1185">Reference proteome</keyword>
<dbReference type="KEGG" id="tci:A7K98_12950"/>
<reference evidence="3 4" key="1">
    <citation type="submission" date="2016-05" db="EMBL/GenBank/DDBJ databases">
        <title>Complete genome sequence of two 2,5-diketo-D-glunonic acid producing strain Tatumella citrea.</title>
        <authorList>
            <person name="Duan C."/>
            <person name="Yang J."/>
            <person name="Yang S."/>
        </authorList>
    </citation>
    <scope>NUCLEOTIDE SEQUENCE [LARGE SCALE GENOMIC DNA]</scope>
    <source>
        <strain evidence="2 3">ATCC 39140</strain>
        <strain evidence="1 4">DSM 13699</strain>
    </source>
</reference>
<evidence type="ECO:0000313" key="3">
    <source>
        <dbReference type="Proteomes" id="UP000195729"/>
    </source>
</evidence>
<evidence type="ECO:0000313" key="2">
    <source>
        <dbReference type="EMBL" id="ARU98627.1"/>
    </source>
</evidence>
<dbReference type="EMBL" id="CP015579">
    <property type="protein sequence ID" value="ARU94589.1"/>
    <property type="molecule type" value="Genomic_DNA"/>
</dbReference>
<evidence type="ECO:0000313" key="4">
    <source>
        <dbReference type="Proteomes" id="UP000195814"/>
    </source>
</evidence>
<dbReference type="Proteomes" id="UP000195729">
    <property type="component" value="Chromosome"/>
</dbReference>
<gene>
    <name evidence="1" type="ORF">A7K98_12950</name>
    <name evidence="2" type="ORF">A7K99_12940</name>
</gene>
<dbReference type="AlphaFoldDB" id="A0A1Y0LL62"/>
<dbReference type="OrthoDB" id="983047at2"/>
<proteinExistence type="predicted"/>
<sequence length="124" mass="13688">MPFEVIKFLVIDFSLSPTKDTTKSGKDFDMDVSSSMDFNADNGTDFRIKMTLKLHKGGEFLFKATQMAIVRGDKVSVEDVDAAAKDIPVRSILYPYLRAFTLSTLKTAGYNDVIVPVALLDAAK</sequence>
<dbReference type="SUPFAM" id="SSF54611">
    <property type="entry name" value="SecB-like"/>
    <property type="match status" value="1"/>
</dbReference>
<evidence type="ECO:0008006" key="5">
    <source>
        <dbReference type="Google" id="ProtNLM"/>
    </source>
</evidence>
<dbReference type="EMBL" id="CP015581">
    <property type="protein sequence ID" value="ARU98627.1"/>
    <property type="molecule type" value="Genomic_DNA"/>
</dbReference>
<dbReference type="Proteomes" id="UP000195814">
    <property type="component" value="Chromosome"/>
</dbReference>
<evidence type="ECO:0000313" key="1">
    <source>
        <dbReference type="EMBL" id="ARU94589.1"/>
    </source>
</evidence>
<dbReference type="InterPro" id="IPR035958">
    <property type="entry name" value="SecB-like_sf"/>
</dbReference>
<dbReference type="RefSeq" id="WP_087488959.1">
    <property type="nucleotide sequence ID" value="NZ_CP015579.1"/>
</dbReference>